<dbReference type="AlphaFoldDB" id="I1X4L2"/>
<sequence>MMTAPNRSALTLETVAEHFAQWRETKAARERIPEPLWREAIELLCPSGSRA</sequence>
<organism evidence="1">
    <name type="scientific">uncultured bacterium ws020C1</name>
    <dbReference type="NCBI Taxonomy" id="1131823"/>
    <lineage>
        <taxon>Bacteria</taxon>
        <taxon>environmental samples</taxon>
    </lineage>
</organism>
<proteinExistence type="predicted"/>
<reference evidence="1" key="1">
    <citation type="journal article" date="2012" name="ISME J.">
        <title>Roseobacter clade bacteria are abundant in coastal sediments and encode a novel combination of sulfur oxidation genes.</title>
        <authorList>
            <person name="Lenk S."/>
            <person name="Moraru C."/>
            <person name="Hahnke S."/>
            <person name="Arnds J."/>
            <person name="Richter M."/>
            <person name="Kube M."/>
            <person name="Reinhardt R."/>
            <person name="Brinkhoff T."/>
            <person name="Harder J."/>
            <person name="Amann R."/>
            <person name="Mussmann M."/>
        </authorList>
    </citation>
    <scope>NUCLEOTIDE SEQUENCE</scope>
</reference>
<dbReference type="EMBL" id="JQ256781">
    <property type="protein sequence ID" value="AFI78437.1"/>
    <property type="molecule type" value="Genomic_DNA"/>
</dbReference>
<evidence type="ECO:0000313" key="1">
    <source>
        <dbReference type="EMBL" id="AFI78437.1"/>
    </source>
</evidence>
<name>I1X4L2_9BACT</name>
<gene>
    <name evidence="1" type="ORF">ws020C1_0032</name>
</gene>
<accession>I1X4L2</accession>
<protein>
    <submittedName>
        <fullName evidence="1">Uncharacterized protein</fullName>
    </submittedName>
</protein>